<reference evidence="1" key="2">
    <citation type="journal article" date="2015" name="Data Brief">
        <title>Shoot transcriptome of the giant reed, Arundo donax.</title>
        <authorList>
            <person name="Barrero R.A."/>
            <person name="Guerrero F.D."/>
            <person name="Moolhuijzen P."/>
            <person name="Goolsby J.A."/>
            <person name="Tidwell J."/>
            <person name="Bellgard S.E."/>
            <person name="Bellgard M.I."/>
        </authorList>
    </citation>
    <scope>NUCLEOTIDE SEQUENCE</scope>
    <source>
        <tissue evidence="1">Shoot tissue taken approximately 20 cm above the soil surface</tissue>
    </source>
</reference>
<name>A0A0A9EQR6_ARUDO</name>
<dbReference type="EMBL" id="GBRH01197700">
    <property type="protein sequence ID" value="JAE00196.1"/>
    <property type="molecule type" value="Transcribed_RNA"/>
</dbReference>
<organism evidence="1">
    <name type="scientific">Arundo donax</name>
    <name type="common">Giant reed</name>
    <name type="synonym">Donax arundinaceus</name>
    <dbReference type="NCBI Taxonomy" id="35708"/>
    <lineage>
        <taxon>Eukaryota</taxon>
        <taxon>Viridiplantae</taxon>
        <taxon>Streptophyta</taxon>
        <taxon>Embryophyta</taxon>
        <taxon>Tracheophyta</taxon>
        <taxon>Spermatophyta</taxon>
        <taxon>Magnoliopsida</taxon>
        <taxon>Liliopsida</taxon>
        <taxon>Poales</taxon>
        <taxon>Poaceae</taxon>
        <taxon>PACMAD clade</taxon>
        <taxon>Arundinoideae</taxon>
        <taxon>Arundineae</taxon>
        <taxon>Arundo</taxon>
    </lineage>
</organism>
<reference evidence="1" key="1">
    <citation type="submission" date="2014-09" db="EMBL/GenBank/DDBJ databases">
        <authorList>
            <person name="Magalhaes I.L.F."/>
            <person name="Oliveira U."/>
            <person name="Santos F.R."/>
            <person name="Vidigal T.H.D.A."/>
            <person name="Brescovit A.D."/>
            <person name="Santos A.J."/>
        </authorList>
    </citation>
    <scope>NUCLEOTIDE SEQUENCE</scope>
    <source>
        <tissue evidence="1">Shoot tissue taken approximately 20 cm above the soil surface</tissue>
    </source>
</reference>
<sequence length="96" mass="10924">MRQHCQVRPQEGSQRCQIQRVSDSIWLEGPTCIQCCSFEPLASWKCPTISALQMGGSKPRDKQEVYAVWRWPSSLPRIRACQSRGCFLPPSPCSQL</sequence>
<dbReference type="AlphaFoldDB" id="A0A0A9EQR6"/>
<protein>
    <submittedName>
        <fullName evidence="1">Uncharacterized protein</fullName>
    </submittedName>
</protein>
<evidence type="ECO:0000313" key="1">
    <source>
        <dbReference type="EMBL" id="JAE00196.1"/>
    </source>
</evidence>
<proteinExistence type="predicted"/>
<accession>A0A0A9EQR6</accession>